<gene>
    <name evidence="3" type="ORF">QWZ03_00390</name>
</gene>
<dbReference type="SMART" id="SM00972">
    <property type="entry name" value="SCPU"/>
    <property type="match status" value="1"/>
</dbReference>
<sequence length="155" mass="15697">MSAHTLNMLAICALLVLGANSKAYALTCSITSSGMAFGTYNTLSASSLDTTGALTVECDDSFTATLSADLGTGLGASHATGRKMTGANPAALLTYHLYADAARSQVLGDGTGGSVTIQLNGTATYNLPLYGRITGGQHSIPAGSYLDSVMVTVSY</sequence>
<reference evidence="3" key="2">
    <citation type="submission" date="2023-06" db="EMBL/GenBank/DDBJ databases">
        <authorList>
            <person name="Lucena T."/>
            <person name="Sun Q."/>
        </authorList>
    </citation>
    <scope>NUCLEOTIDE SEQUENCE</scope>
    <source>
        <strain evidence="3">CECT 7703</strain>
    </source>
</reference>
<comment type="caution">
    <text evidence="3">The sequence shown here is derived from an EMBL/GenBank/DDBJ whole genome shotgun (WGS) entry which is preliminary data.</text>
</comment>
<organism evidence="3 4">
    <name type="scientific">Chitinimonas viridis</name>
    <dbReference type="NCBI Taxonomy" id="664880"/>
    <lineage>
        <taxon>Bacteria</taxon>
        <taxon>Pseudomonadati</taxon>
        <taxon>Pseudomonadota</taxon>
        <taxon>Betaproteobacteria</taxon>
        <taxon>Neisseriales</taxon>
        <taxon>Chitinibacteraceae</taxon>
        <taxon>Chitinimonas</taxon>
    </lineage>
</organism>
<feature type="domain" description="Spore coat protein U/FanG" evidence="2">
    <location>
        <begin position="22"/>
        <end position="152"/>
    </location>
</feature>
<keyword evidence="4" id="KW-1185">Reference proteome</keyword>
<reference evidence="3" key="1">
    <citation type="journal article" date="2014" name="Int. J. Syst. Evol. Microbiol.">
        <title>Complete genome of a new Firmicutes species belonging to the dominant human colonic microbiota ('Ruminococcus bicirculans') reveals two chromosomes and a selective capacity to utilize plant glucans.</title>
        <authorList>
            <consortium name="NISC Comparative Sequencing Program"/>
            <person name="Wegmann U."/>
            <person name="Louis P."/>
            <person name="Goesmann A."/>
            <person name="Henrissat B."/>
            <person name="Duncan S.H."/>
            <person name="Flint H.J."/>
        </authorList>
    </citation>
    <scope>NUCLEOTIDE SEQUENCE</scope>
    <source>
        <strain evidence="3">CECT 7703</strain>
    </source>
</reference>
<protein>
    <submittedName>
        <fullName evidence="3">Spore coat U domain-containing protein</fullName>
    </submittedName>
</protein>
<feature type="signal peptide" evidence="1">
    <location>
        <begin position="1"/>
        <end position="25"/>
    </location>
</feature>
<evidence type="ECO:0000313" key="4">
    <source>
        <dbReference type="Proteomes" id="UP001180081"/>
    </source>
</evidence>
<dbReference type="PANTHER" id="PTHR37089:SF3">
    <property type="entry name" value="EXPORTED PROTEIN"/>
    <property type="match status" value="1"/>
</dbReference>
<dbReference type="InterPro" id="IPR007893">
    <property type="entry name" value="Spore_coat_U/FanG"/>
</dbReference>
<evidence type="ECO:0000256" key="1">
    <source>
        <dbReference type="SAM" id="SignalP"/>
    </source>
</evidence>
<dbReference type="RefSeq" id="WP_290330916.1">
    <property type="nucleotide sequence ID" value="NZ_JAUFPU010000001.1"/>
</dbReference>
<accession>A0ABT8B0J3</accession>
<dbReference type="Proteomes" id="UP001180081">
    <property type="component" value="Unassembled WGS sequence"/>
</dbReference>
<dbReference type="PANTHER" id="PTHR37089">
    <property type="entry name" value="PROTEIN U-RELATED"/>
    <property type="match status" value="1"/>
</dbReference>
<feature type="chain" id="PRO_5045998415" evidence="1">
    <location>
        <begin position="26"/>
        <end position="155"/>
    </location>
</feature>
<name>A0ABT8B0J3_9NEIS</name>
<dbReference type="InterPro" id="IPR053167">
    <property type="entry name" value="Spore_coat_component"/>
</dbReference>
<dbReference type="EMBL" id="JAUFPU010000001">
    <property type="protein sequence ID" value="MDN3575231.1"/>
    <property type="molecule type" value="Genomic_DNA"/>
</dbReference>
<evidence type="ECO:0000259" key="2">
    <source>
        <dbReference type="Pfam" id="PF05229"/>
    </source>
</evidence>
<proteinExistence type="predicted"/>
<dbReference type="Pfam" id="PF05229">
    <property type="entry name" value="SCPU"/>
    <property type="match status" value="1"/>
</dbReference>
<evidence type="ECO:0000313" key="3">
    <source>
        <dbReference type="EMBL" id="MDN3575231.1"/>
    </source>
</evidence>
<keyword evidence="1" id="KW-0732">Signal</keyword>